<evidence type="ECO:0000313" key="2">
    <source>
        <dbReference type="EMBL" id="SEO10751.1"/>
    </source>
</evidence>
<evidence type="ECO:0000313" key="3">
    <source>
        <dbReference type="Proteomes" id="UP000198942"/>
    </source>
</evidence>
<proteinExistence type="predicted"/>
<reference evidence="3" key="1">
    <citation type="submission" date="2016-10" db="EMBL/GenBank/DDBJ databases">
        <authorList>
            <person name="Varghese N."/>
            <person name="Submissions S."/>
        </authorList>
    </citation>
    <scope>NUCLEOTIDE SEQUENCE [LARGE SCALE GENOMIC DNA]</scope>
    <source>
        <strain evidence="3">Gh-48</strain>
    </source>
</reference>
<name>A0A1H8M0B0_9SPHI</name>
<dbReference type="AlphaFoldDB" id="A0A1H8M0B0"/>
<dbReference type="EMBL" id="FOCL01000005">
    <property type="protein sequence ID" value="SEO10751.1"/>
    <property type="molecule type" value="Genomic_DNA"/>
</dbReference>
<dbReference type="OrthoDB" id="795294at2"/>
<dbReference type="RefSeq" id="WP_091212175.1">
    <property type="nucleotide sequence ID" value="NZ_FOCL01000005.1"/>
</dbReference>
<dbReference type="STRING" id="551995.SAMN05192574_105329"/>
<evidence type="ECO:0000259" key="1">
    <source>
        <dbReference type="PROSITE" id="PS51186"/>
    </source>
</evidence>
<dbReference type="Proteomes" id="UP000198942">
    <property type="component" value="Unassembled WGS sequence"/>
</dbReference>
<keyword evidence="2" id="KW-0808">Transferase</keyword>
<protein>
    <submittedName>
        <fullName evidence="2">Protein N-acetyltransferase, RimJ/RimL family</fullName>
    </submittedName>
</protein>
<gene>
    <name evidence="2" type="ORF">SAMN05192574_105329</name>
</gene>
<keyword evidence="3" id="KW-1185">Reference proteome</keyword>
<dbReference type="InterPro" id="IPR016181">
    <property type="entry name" value="Acyl_CoA_acyltransferase"/>
</dbReference>
<feature type="domain" description="N-acetyltransferase" evidence="1">
    <location>
        <begin position="12"/>
        <end position="181"/>
    </location>
</feature>
<dbReference type="InterPro" id="IPR000182">
    <property type="entry name" value="GNAT_dom"/>
</dbReference>
<organism evidence="2 3">
    <name type="scientific">Mucilaginibacter gossypiicola</name>
    <dbReference type="NCBI Taxonomy" id="551995"/>
    <lineage>
        <taxon>Bacteria</taxon>
        <taxon>Pseudomonadati</taxon>
        <taxon>Bacteroidota</taxon>
        <taxon>Sphingobacteriia</taxon>
        <taxon>Sphingobacteriales</taxon>
        <taxon>Sphingobacteriaceae</taxon>
        <taxon>Mucilaginibacter</taxon>
    </lineage>
</organism>
<dbReference type="Gene3D" id="3.40.630.30">
    <property type="match status" value="1"/>
</dbReference>
<dbReference type="PANTHER" id="PTHR43792">
    <property type="entry name" value="GNAT FAMILY, PUTATIVE (AFU_ORTHOLOGUE AFUA_3G00765)-RELATED-RELATED"/>
    <property type="match status" value="1"/>
</dbReference>
<dbReference type="InterPro" id="IPR051531">
    <property type="entry name" value="N-acetyltransferase"/>
</dbReference>
<dbReference type="PROSITE" id="PS51186">
    <property type="entry name" value="GNAT"/>
    <property type="match status" value="1"/>
</dbReference>
<dbReference type="Pfam" id="PF13302">
    <property type="entry name" value="Acetyltransf_3"/>
    <property type="match status" value="1"/>
</dbReference>
<dbReference type="SUPFAM" id="SSF55729">
    <property type="entry name" value="Acyl-CoA N-acyltransferases (Nat)"/>
    <property type="match status" value="1"/>
</dbReference>
<sequence>MLDPFYLECGDLLVHPFRPEDFEVYDEWVSAVFDLFSDNEMLLFIPEKRIANKAEAETWLKLTLLNFHSGQNYVYFITDRENSKLLGVIDILTPAKVRQFYQLQQYPHFVEFYLRKQSTGQSIMTTLLPMLIGQLRKQGINTLAAVANRNNIAAKKVLRKSGFKIREAFDHNQDLYEINAA</sequence>
<dbReference type="GO" id="GO:0016747">
    <property type="term" value="F:acyltransferase activity, transferring groups other than amino-acyl groups"/>
    <property type="evidence" value="ECO:0007669"/>
    <property type="project" value="InterPro"/>
</dbReference>
<accession>A0A1H8M0B0</accession>